<organism evidence="3 4">
    <name type="scientific">Arcticibacter tournemirensis</name>
    <dbReference type="NCBI Taxonomy" id="699437"/>
    <lineage>
        <taxon>Bacteria</taxon>
        <taxon>Pseudomonadati</taxon>
        <taxon>Bacteroidota</taxon>
        <taxon>Sphingobacteriia</taxon>
        <taxon>Sphingobacteriales</taxon>
        <taxon>Sphingobacteriaceae</taxon>
        <taxon>Arcticibacter</taxon>
    </lineage>
</organism>
<dbReference type="EMBL" id="RXOC01000006">
    <property type="protein sequence ID" value="RXF69726.1"/>
    <property type="molecule type" value="Genomic_DNA"/>
</dbReference>
<protein>
    <submittedName>
        <fullName evidence="3">DUF4974 domain-containing protein</fullName>
    </submittedName>
</protein>
<accession>A0A4Q0MAB8</accession>
<reference evidence="3 4" key="1">
    <citation type="submission" date="2018-12" db="EMBL/GenBank/DDBJ databases">
        <title>The Draft Genome Sequence of the Soil Bacterium Pedobacter tournemirensis R1.</title>
        <authorList>
            <person name="He J."/>
        </authorList>
    </citation>
    <scope>NUCLEOTIDE SEQUENCE [LARGE SCALE GENOMIC DNA]</scope>
    <source>
        <strain evidence="3 4">R1</strain>
    </source>
</reference>
<evidence type="ECO:0000313" key="3">
    <source>
        <dbReference type="EMBL" id="RXF69726.1"/>
    </source>
</evidence>
<dbReference type="PANTHER" id="PTHR30273">
    <property type="entry name" value="PERIPLASMIC SIGNAL SENSOR AND SIGMA FACTOR ACTIVATOR FECR-RELATED"/>
    <property type="match status" value="1"/>
</dbReference>
<dbReference type="Gene3D" id="2.60.120.1440">
    <property type="match status" value="1"/>
</dbReference>
<feature type="domain" description="Protein FecR C-terminal" evidence="2">
    <location>
        <begin position="288"/>
        <end position="356"/>
    </location>
</feature>
<dbReference type="AlphaFoldDB" id="A0A4Q0MAB8"/>
<name>A0A4Q0MAB8_9SPHI</name>
<dbReference type="PANTHER" id="PTHR30273:SF2">
    <property type="entry name" value="PROTEIN FECR"/>
    <property type="match status" value="1"/>
</dbReference>
<dbReference type="Gene3D" id="3.55.50.30">
    <property type="match status" value="1"/>
</dbReference>
<dbReference type="GO" id="GO:0016989">
    <property type="term" value="F:sigma factor antagonist activity"/>
    <property type="evidence" value="ECO:0007669"/>
    <property type="project" value="TreeGrafter"/>
</dbReference>
<comment type="caution">
    <text evidence="3">The sequence shown here is derived from an EMBL/GenBank/DDBJ whole genome shotgun (WGS) entry which is preliminary data.</text>
</comment>
<gene>
    <name evidence="3" type="ORF">EKH83_10765</name>
</gene>
<dbReference type="RefSeq" id="WP_128769428.1">
    <property type="nucleotide sequence ID" value="NZ_RXOC01000006.1"/>
</dbReference>
<evidence type="ECO:0000313" key="4">
    <source>
        <dbReference type="Proteomes" id="UP000290848"/>
    </source>
</evidence>
<dbReference type="InterPro" id="IPR006860">
    <property type="entry name" value="FecR"/>
</dbReference>
<dbReference type="InterPro" id="IPR032508">
    <property type="entry name" value="FecR_C"/>
</dbReference>
<dbReference type="Proteomes" id="UP000290848">
    <property type="component" value="Unassembled WGS sequence"/>
</dbReference>
<dbReference type="InterPro" id="IPR012373">
    <property type="entry name" value="Ferrdict_sens_TM"/>
</dbReference>
<evidence type="ECO:0000259" key="2">
    <source>
        <dbReference type="Pfam" id="PF16344"/>
    </source>
</evidence>
<dbReference type="Pfam" id="PF16344">
    <property type="entry name" value="FecR_C"/>
    <property type="match status" value="1"/>
</dbReference>
<proteinExistence type="predicted"/>
<dbReference type="PIRSF" id="PIRSF018266">
    <property type="entry name" value="FecR"/>
    <property type="match status" value="1"/>
</dbReference>
<sequence length="357" mass="41232">MDDDRFIELLLKDLSGEILREEREELRHFLKNEDCLKRYKLYKMYWSEHDTAHTDNETLFHNVQLRIGEQENAFSDDKANRPGRSGFIYRWKYAAAIVLIGVCSFLLYRTIGSDNLASTGSWGEKITARGRKVSFILPDGTHVSLNSDSKIRFPKSFSGKAREVYLSGEAFFDVKKDASHPFIIHAGKMNVRVLGTAFNVKAYPNESSSETTLIRGAVEVTLKDRPEDKIILKPTEKLIVNYSTSKAPADKVEEEPQKRIAQSNALTQITYMQKQDTTIVETSWVQNKLIFKNEDFAEVGRSMERWYNMDIHFRNESLKELRFSGNFETETIDQALMALQATEPFRYKIEGRAVYIY</sequence>
<dbReference type="Pfam" id="PF04773">
    <property type="entry name" value="FecR"/>
    <property type="match status" value="1"/>
</dbReference>
<feature type="domain" description="FecR protein" evidence="1">
    <location>
        <begin position="127"/>
        <end position="219"/>
    </location>
</feature>
<dbReference type="FunFam" id="2.60.120.1440:FF:000001">
    <property type="entry name" value="Putative anti-sigma factor"/>
    <property type="match status" value="1"/>
</dbReference>
<evidence type="ECO:0000259" key="1">
    <source>
        <dbReference type="Pfam" id="PF04773"/>
    </source>
</evidence>